<dbReference type="InterPro" id="IPR008496">
    <property type="entry name" value="TMEM222/RTE1"/>
</dbReference>
<evidence type="ECO:0000313" key="1">
    <source>
        <dbReference type="EMBL" id="KAJ6698127.1"/>
    </source>
</evidence>
<dbReference type="OrthoDB" id="267284at2759"/>
<dbReference type="PANTHER" id="PTHR20921">
    <property type="entry name" value="TRANSMEMBRANE PROTEIN 222"/>
    <property type="match status" value="1"/>
</dbReference>
<evidence type="ECO:0000313" key="2">
    <source>
        <dbReference type="Proteomes" id="UP001151532"/>
    </source>
</evidence>
<gene>
    <name evidence="1" type="ORF">OIU79_011624</name>
</gene>
<comment type="caution">
    <text evidence="1">The sequence shown here is derived from an EMBL/GenBank/DDBJ whole genome shotgun (WGS) entry which is preliminary data.</text>
</comment>
<name>A0A9Q0Q146_SALPP</name>
<reference evidence="1" key="1">
    <citation type="submission" date="2022-11" db="EMBL/GenBank/DDBJ databases">
        <authorList>
            <person name="Hyden B.L."/>
            <person name="Feng K."/>
            <person name="Yates T."/>
            <person name="Jawdy S."/>
            <person name="Smart L.B."/>
            <person name="Muchero W."/>
        </authorList>
    </citation>
    <scope>NUCLEOTIDE SEQUENCE</scope>
    <source>
        <tissue evidence="1">Shoot tip</tissue>
    </source>
</reference>
<dbReference type="EMBL" id="JAPFFK010000017">
    <property type="protein sequence ID" value="KAJ6698127.1"/>
    <property type="molecule type" value="Genomic_DNA"/>
</dbReference>
<dbReference type="GO" id="GO:0005794">
    <property type="term" value="C:Golgi apparatus"/>
    <property type="evidence" value="ECO:0007669"/>
    <property type="project" value="TreeGrafter"/>
</dbReference>
<dbReference type="AlphaFoldDB" id="A0A9Q0Q146"/>
<proteinExistence type="predicted"/>
<dbReference type="GO" id="GO:0005783">
    <property type="term" value="C:endoplasmic reticulum"/>
    <property type="evidence" value="ECO:0007669"/>
    <property type="project" value="TreeGrafter"/>
</dbReference>
<keyword evidence="2" id="KW-1185">Reference proteome</keyword>
<accession>A0A9Q0Q146</accession>
<protein>
    <submittedName>
        <fullName evidence="1">PROTEIN REVERSION-TO-ETHYLENE SENSITIVITY1</fullName>
    </submittedName>
</protein>
<dbReference type="GO" id="GO:0010104">
    <property type="term" value="P:regulation of ethylene-activated signaling pathway"/>
    <property type="evidence" value="ECO:0007669"/>
    <property type="project" value="TreeGrafter"/>
</dbReference>
<organism evidence="1 2">
    <name type="scientific">Salix purpurea</name>
    <name type="common">Purple osier willow</name>
    <dbReference type="NCBI Taxonomy" id="77065"/>
    <lineage>
        <taxon>Eukaryota</taxon>
        <taxon>Viridiplantae</taxon>
        <taxon>Streptophyta</taxon>
        <taxon>Embryophyta</taxon>
        <taxon>Tracheophyta</taxon>
        <taxon>Spermatophyta</taxon>
        <taxon>Magnoliopsida</taxon>
        <taxon>eudicotyledons</taxon>
        <taxon>Gunneridae</taxon>
        <taxon>Pentapetalae</taxon>
        <taxon>rosids</taxon>
        <taxon>fabids</taxon>
        <taxon>Malpighiales</taxon>
        <taxon>Salicaceae</taxon>
        <taxon>Saliceae</taxon>
        <taxon>Salix</taxon>
    </lineage>
</organism>
<dbReference type="GO" id="GO:0009723">
    <property type="term" value="P:response to ethylene"/>
    <property type="evidence" value="ECO:0007669"/>
    <property type="project" value="TreeGrafter"/>
</dbReference>
<reference evidence="1" key="2">
    <citation type="journal article" date="2023" name="Int. J. Mol. Sci.">
        <title>De Novo Assembly and Annotation of 11 Diverse Shrub Willow (Salix) Genomes Reveals Novel Gene Organization in Sex-Linked Regions.</title>
        <authorList>
            <person name="Hyden B."/>
            <person name="Feng K."/>
            <person name="Yates T.B."/>
            <person name="Jawdy S."/>
            <person name="Cereghino C."/>
            <person name="Smart L.B."/>
            <person name="Muchero W."/>
        </authorList>
    </citation>
    <scope>NUCLEOTIDE SEQUENCE</scope>
    <source>
        <tissue evidence="1">Shoot tip</tissue>
    </source>
</reference>
<dbReference type="PANTHER" id="PTHR20921:SF7">
    <property type="entry name" value="PROTEIN REVERSION-TO-ETHYLENE SENSITIVITY1"/>
    <property type="match status" value="1"/>
</dbReference>
<sequence length="149" mass="17091">MELIQRKLSFHVVSFGLHSQLSHAARYLQLDRQQCCFPPNLAGHACKHGYKHSEYGTAITWDDALQSTTRLFEHKTYNLFTCNCHSFAANCLNRYSFGWLAFLSWAVLIHSPPYGVVSAGHLLFQKPIRMLELLQPCCNCHGIHVDAWR</sequence>
<dbReference type="Pfam" id="PF05608">
    <property type="entry name" value="RTE1"/>
    <property type="match status" value="1"/>
</dbReference>
<dbReference type="Proteomes" id="UP001151532">
    <property type="component" value="Chromosome 6"/>
</dbReference>